<evidence type="ECO:0000256" key="2">
    <source>
        <dbReference type="ARBA" id="ARBA00023235"/>
    </source>
</evidence>
<dbReference type="InterPro" id="IPR001345">
    <property type="entry name" value="PG/BPGM_mutase_AS"/>
</dbReference>
<keyword evidence="1" id="KW-0324">Glycolysis</keyword>
<evidence type="ECO:0000313" key="3">
    <source>
        <dbReference type="EMBL" id="GAA1952626.1"/>
    </source>
</evidence>
<name>A0ABP5BXX1_9MICO</name>
<keyword evidence="4" id="KW-1185">Reference proteome</keyword>
<dbReference type="CDD" id="cd07067">
    <property type="entry name" value="HP_PGM_like"/>
    <property type="match status" value="1"/>
</dbReference>
<dbReference type="InterPro" id="IPR050275">
    <property type="entry name" value="PGM_Phosphatase"/>
</dbReference>
<dbReference type="EMBL" id="BAAAMK010000002">
    <property type="protein sequence ID" value="GAA1952626.1"/>
    <property type="molecule type" value="Genomic_DNA"/>
</dbReference>
<dbReference type="Pfam" id="PF00300">
    <property type="entry name" value="His_Phos_1"/>
    <property type="match status" value="1"/>
</dbReference>
<dbReference type="PANTHER" id="PTHR48100:SF1">
    <property type="entry name" value="HISTIDINE PHOSPHATASE FAMILY PROTEIN-RELATED"/>
    <property type="match status" value="1"/>
</dbReference>
<comment type="caution">
    <text evidence="3">The sequence shown here is derived from an EMBL/GenBank/DDBJ whole genome shotgun (WGS) entry which is preliminary data.</text>
</comment>
<organism evidence="3 4">
    <name type="scientific">Agromyces allii</name>
    <dbReference type="NCBI Taxonomy" id="393607"/>
    <lineage>
        <taxon>Bacteria</taxon>
        <taxon>Bacillati</taxon>
        <taxon>Actinomycetota</taxon>
        <taxon>Actinomycetes</taxon>
        <taxon>Micrococcales</taxon>
        <taxon>Microbacteriaceae</taxon>
        <taxon>Agromyces</taxon>
    </lineage>
</organism>
<proteinExistence type="predicted"/>
<dbReference type="SUPFAM" id="SSF53254">
    <property type="entry name" value="Phosphoglycerate mutase-like"/>
    <property type="match status" value="1"/>
</dbReference>
<dbReference type="InterPro" id="IPR029033">
    <property type="entry name" value="His_PPase_superfam"/>
</dbReference>
<keyword evidence="2" id="KW-0413">Isomerase</keyword>
<dbReference type="Gene3D" id="3.40.50.1240">
    <property type="entry name" value="Phosphoglycerate mutase-like"/>
    <property type="match status" value="1"/>
</dbReference>
<evidence type="ECO:0000313" key="4">
    <source>
        <dbReference type="Proteomes" id="UP001499954"/>
    </source>
</evidence>
<gene>
    <name evidence="3" type="ORF">GCM10009717_18290</name>
</gene>
<dbReference type="PROSITE" id="PS00175">
    <property type="entry name" value="PG_MUTASE"/>
    <property type="match status" value="1"/>
</dbReference>
<dbReference type="RefSeq" id="WP_157413844.1">
    <property type="nucleotide sequence ID" value="NZ_BAAAMK010000002.1"/>
</dbReference>
<reference evidence="4" key="1">
    <citation type="journal article" date="2019" name="Int. J. Syst. Evol. Microbiol.">
        <title>The Global Catalogue of Microorganisms (GCM) 10K type strain sequencing project: providing services to taxonomists for standard genome sequencing and annotation.</title>
        <authorList>
            <consortium name="The Broad Institute Genomics Platform"/>
            <consortium name="The Broad Institute Genome Sequencing Center for Infectious Disease"/>
            <person name="Wu L."/>
            <person name="Ma J."/>
        </authorList>
    </citation>
    <scope>NUCLEOTIDE SEQUENCE [LARGE SCALE GENOMIC DNA]</scope>
    <source>
        <strain evidence="4">JCM 13584</strain>
    </source>
</reference>
<accession>A0ABP5BXX1</accession>
<dbReference type="SMART" id="SM00855">
    <property type="entry name" value="PGAM"/>
    <property type="match status" value="1"/>
</dbReference>
<sequence>MTLAALPRTSPTRLALVRHGETDWNAARRIQGATDIPLNDAGRAQAVDAASRLHDVPWSGIYASTLSRAAETAQIIAAELGLAEPVPVASLAERSYGVLEGLDHGGRAAVEAQAATIDGLEPRSAVIARARAALLEIAAAHPGGDVIVVTHGGVIHALMLDLSDWTFPTPDYVIGNGSVHDVIVDGAELTLVLPGAATGTAG</sequence>
<dbReference type="InterPro" id="IPR013078">
    <property type="entry name" value="His_Pase_superF_clade-1"/>
</dbReference>
<protein>
    <submittedName>
        <fullName evidence="3">Histidine phosphatase family protein</fullName>
    </submittedName>
</protein>
<dbReference type="Proteomes" id="UP001499954">
    <property type="component" value="Unassembled WGS sequence"/>
</dbReference>
<dbReference type="PANTHER" id="PTHR48100">
    <property type="entry name" value="BROAD-SPECIFICITY PHOSPHATASE YOR283W-RELATED"/>
    <property type="match status" value="1"/>
</dbReference>
<evidence type="ECO:0000256" key="1">
    <source>
        <dbReference type="ARBA" id="ARBA00023152"/>
    </source>
</evidence>